<dbReference type="CDD" id="cd00093">
    <property type="entry name" value="HTH_XRE"/>
    <property type="match status" value="1"/>
</dbReference>
<dbReference type="InterPro" id="IPR001387">
    <property type="entry name" value="Cro/C1-type_HTH"/>
</dbReference>
<dbReference type="SUPFAM" id="SSF47413">
    <property type="entry name" value="lambda repressor-like DNA-binding domains"/>
    <property type="match status" value="1"/>
</dbReference>
<evidence type="ECO:0000313" key="4">
    <source>
        <dbReference type="Proteomes" id="UP000601789"/>
    </source>
</evidence>
<sequence length="135" mass="14784">MPIMESPLIYRIKERLAALNLTAAEAARSANLGESFVRDILRGKTKSPSAANIAKLAAVLQTTPESLLVGHGPSAETTLRNALIAFGVDRDELDQVLRVIKTYVHDEPDVDDERSEQTSSEDQPLPATRHREPTP</sequence>
<dbReference type="RefSeq" id="WP_198475584.1">
    <property type="nucleotide sequence ID" value="NZ_JADGMQ010000003.1"/>
</dbReference>
<proteinExistence type="predicted"/>
<evidence type="ECO:0000256" key="1">
    <source>
        <dbReference type="SAM" id="MobiDB-lite"/>
    </source>
</evidence>
<feature type="domain" description="HTH cro/C1-type" evidence="2">
    <location>
        <begin position="12"/>
        <end position="67"/>
    </location>
</feature>
<gene>
    <name evidence="3" type="ORF">IOD40_06580</name>
</gene>
<comment type="caution">
    <text evidence="3">The sequence shown here is derived from an EMBL/GenBank/DDBJ whole genome shotgun (WGS) entry which is preliminary data.</text>
</comment>
<name>A0ABS0SAM1_9HYPH</name>
<dbReference type="Pfam" id="PF01381">
    <property type="entry name" value="HTH_3"/>
    <property type="match status" value="1"/>
</dbReference>
<organism evidence="3 4">
    <name type="scientific">Aquamicrobium zhengzhouense</name>
    <dbReference type="NCBI Taxonomy" id="2781738"/>
    <lineage>
        <taxon>Bacteria</taxon>
        <taxon>Pseudomonadati</taxon>
        <taxon>Pseudomonadota</taxon>
        <taxon>Alphaproteobacteria</taxon>
        <taxon>Hyphomicrobiales</taxon>
        <taxon>Phyllobacteriaceae</taxon>
        <taxon>Aquamicrobium</taxon>
    </lineage>
</organism>
<dbReference type="PROSITE" id="PS50943">
    <property type="entry name" value="HTH_CROC1"/>
    <property type="match status" value="1"/>
</dbReference>
<feature type="region of interest" description="Disordered" evidence="1">
    <location>
        <begin position="104"/>
        <end position="135"/>
    </location>
</feature>
<evidence type="ECO:0000313" key="3">
    <source>
        <dbReference type="EMBL" id="MBI1620329.1"/>
    </source>
</evidence>
<dbReference type="Proteomes" id="UP000601789">
    <property type="component" value="Unassembled WGS sequence"/>
</dbReference>
<keyword evidence="4" id="KW-1185">Reference proteome</keyword>
<dbReference type="EMBL" id="JADGMQ010000003">
    <property type="protein sequence ID" value="MBI1620329.1"/>
    <property type="molecule type" value="Genomic_DNA"/>
</dbReference>
<reference evidence="3 4" key="1">
    <citation type="submission" date="2020-10" db="EMBL/GenBank/DDBJ databases">
        <title>Aquamicrobium zhengzhouensis sp. nov., a exopolysaccharide producing bacterium isolated from farmland soil.</title>
        <authorList>
            <person name="Wang X."/>
        </authorList>
    </citation>
    <scope>NUCLEOTIDE SEQUENCE [LARGE SCALE GENOMIC DNA]</scope>
    <source>
        <strain evidence="4">cd-1</strain>
    </source>
</reference>
<evidence type="ECO:0000259" key="2">
    <source>
        <dbReference type="PROSITE" id="PS50943"/>
    </source>
</evidence>
<dbReference type="InterPro" id="IPR010982">
    <property type="entry name" value="Lambda_DNA-bd_dom_sf"/>
</dbReference>
<protein>
    <submittedName>
        <fullName evidence="3">Helix-turn-helix transcriptional regulator</fullName>
    </submittedName>
</protein>
<dbReference type="SMART" id="SM00530">
    <property type="entry name" value="HTH_XRE"/>
    <property type="match status" value="1"/>
</dbReference>
<dbReference type="Gene3D" id="1.10.260.40">
    <property type="entry name" value="lambda repressor-like DNA-binding domains"/>
    <property type="match status" value="1"/>
</dbReference>
<accession>A0ABS0SAM1</accession>